<keyword evidence="3" id="KW-0812">Transmembrane</keyword>
<feature type="binding site" evidence="1">
    <location>
        <position position="48"/>
    </location>
    <ligand>
        <name>Zn(2+)</name>
        <dbReference type="ChEBI" id="CHEBI:29105"/>
        <note>catalytic</note>
    </ligand>
</feature>
<feature type="binding site" evidence="1">
    <location>
        <position position="52"/>
    </location>
    <ligand>
        <name>Zn(2+)</name>
        <dbReference type="ChEBI" id="CHEBI:29105"/>
        <note>catalytic</note>
    </ligand>
</feature>
<accession>J9DAA1</accession>
<gene>
    <name evidence="5" type="ORF">EDEG_01309</name>
</gene>
<keyword evidence="1" id="KW-0862">Zinc</keyword>
<keyword evidence="1" id="KW-0479">Metal-binding</keyword>
<feature type="transmembrane region" description="Helical" evidence="3">
    <location>
        <begin position="510"/>
        <end position="532"/>
    </location>
</feature>
<feature type="region of interest" description="Disordered" evidence="2">
    <location>
        <begin position="236"/>
        <end position="259"/>
    </location>
</feature>
<evidence type="ECO:0000256" key="1">
    <source>
        <dbReference type="PROSITE-ProRule" id="PRU00276"/>
    </source>
</evidence>
<keyword evidence="3" id="KW-0472">Membrane</keyword>
<keyword evidence="1" id="KW-1015">Disulfide bond</keyword>
<protein>
    <recommendedName>
        <fullName evidence="4">Peptidase M12B domain-containing protein</fullName>
    </recommendedName>
</protein>
<dbReference type="GO" id="GO:0046872">
    <property type="term" value="F:metal ion binding"/>
    <property type="evidence" value="ECO:0007669"/>
    <property type="project" value="UniProtKB-KW"/>
</dbReference>
<feature type="region of interest" description="Disordered" evidence="2">
    <location>
        <begin position="319"/>
        <end position="360"/>
    </location>
</feature>
<dbReference type="InterPro" id="IPR001590">
    <property type="entry name" value="Peptidase_M12B"/>
</dbReference>
<evidence type="ECO:0000313" key="5">
    <source>
        <dbReference type="EMBL" id="EJW04439.1"/>
    </source>
</evidence>
<dbReference type="InParanoid" id="J9DAA1"/>
<evidence type="ECO:0000313" key="6">
    <source>
        <dbReference type="Proteomes" id="UP000003163"/>
    </source>
</evidence>
<dbReference type="PROSITE" id="PS50215">
    <property type="entry name" value="ADAM_MEPRO"/>
    <property type="match status" value="1"/>
</dbReference>
<dbReference type="OrthoDB" id="5951731at2759"/>
<dbReference type="GO" id="GO:0006508">
    <property type="term" value="P:proteolysis"/>
    <property type="evidence" value="ECO:0007669"/>
    <property type="project" value="InterPro"/>
</dbReference>
<dbReference type="VEuPathDB" id="MicrosporidiaDB:EDEG_01309"/>
<dbReference type="GO" id="GO:0004222">
    <property type="term" value="F:metalloendopeptidase activity"/>
    <property type="evidence" value="ECO:0007669"/>
    <property type="project" value="InterPro"/>
</dbReference>
<dbReference type="Gene3D" id="3.40.390.10">
    <property type="entry name" value="Collagenase (Catalytic Domain)"/>
    <property type="match status" value="1"/>
</dbReference>
<organism evidence="5 6">
    <name type="scientific">Edhazardia aedis (strain USNM 41457)</name>
    <name type="common">Microsporidian parasite</name>
    <dbReference type="NCBI Taxonomy" id="1003232"/>
    <lineage>
        <taxon>Eukaryota</taxon>
        <taxon>Fungi</taxon>
        <taxon>Fungi incertae sedis</taxon>
        <taxon>Microsporidia</taxon>
        <taxon>Edhazardia</taxon>
    </lineage>
</organism>
<feature type="disulfide bond" evidence="1">
    <location>
        <begin position="64"/>
        <end position="88"/>
    </location>
</feature>
<comment type="caution">
    <text evidence="1">Lacks conserved residue(s) required for the propagation of feature annotation.</text>
</comment>
<proteinExistence type="predicted"/>
<dbReference type="Proteomes" id="UP000003163">
    <property type="component" value="Unassembled WGS sequence"/>
</dbReference>
<keyword evidence="3" id="KW-1133">Transmembrane helix</keyword>
<name>J9DAA1_EDHAE</name>
<feature type="compositionally biased region" description="Basic and acidic residues" evidence="2">
    <location>
        <begin position="347"/>
        <end position="360"/>
    </location>
</feature>
<evidence type="ECO:0000259" key="4">
    <source>
        <dbReference type="PROSITE" id="PS50215"/>
    </source>
</evidence>
<feature type="domain" description="Peptidase M12B" evidence="4">
    <location>
        <begin position="10"/>
        <end position="109"/>
    </location>
</feature>
<reference evidence="5 6" key="1">
    <citation type="submission" date="2011-08" db="EMBL/GenBank/DDBJ databases">
        <authorList>
            <person name="Liu Z.J."/>
            <person name="Shi F.L."/>
            <person name="Lu J.Q."/>
            <person name="Li M."/>
            <person name="Wang Z.L."/>
        </authorList>
    </citation>
    <scope>NUCLEOTIDE SEQUENCE [LARGE SCALE GENOMIC DNA]</scope>
    <source>
        <strain evidence="5 6">USNM 41457</strain>
    </source>
</reference>
<keyword evidence="6" id="KW-1185">Reference proteome</keyword>
<evidence type="ECO:0000256" key="3">
    <source>
        <dbReference type="SAM" id="Phobius"/>
    </source>
</evidence>
<feature type="active site" evidence="1">
    <location>
        <position position="49"/>
    </location>
</feature>
<feature type="compositionally biased region" description="Low complexity" evidence="2">
    <location>
        <begin position="236"/>
        <end position="246"/>
    </location>
</feature>
<sequence>MHEEQTAGKDSIEGLTYIGGACTSIDSYSIIHLRRNDSTFYHGKVLAHEILHSLGAHHDEDTGCSGGFLMERESCITCRENDVKISSCTVSSVYNMFKKAKNGCFNIPKNYVPCDNGLIALKNDDQNVDDTCMQALSILNSGNDNLDPIMSSLNYNSQNKKLTDEIYKDDDLEIDVLPQFDSDKNENNDFDTDRTKKIIHHSDSKNISNISAKANRIPEKDILAIDESQNNLKNNLKNSTINNASNETEEDKIQQKDDDSINKQNFFDLKNKDNCLEIEANAINGKKEGLNENLHLSKSTRSVLNQSKQEKSSLALLNDNPQNIKNKNNNSNNKNCNIINNNNINNNDKESNAKNGKQEHPKKGIFSNLFNLMNLNNSKFLENDDFESTCLPENTFNITSSFFQSKSKLDNQEDINECPQGFMMNGVCQTRSLYCQRAGYTYSKSCPDAKQCKLVCLKDDNTCSIMGAFNDYFSKMLATPITLPDNMPCELNGFMGFCEDGECVPIKGYAYVYSIVFVLLVCAIVIAFFLIFN</sequence>
<comment type="caution">
    <text evidence="5">The sequence shown here is derived from an EMBL/GenBank/DDBJ whole genome shotgun (WGS) entry which is preliminary data.</text>
</comment>
<evidence type="ECO:0000256" key="2">
    <source>
        <dbReference type="SAM" id="MobiDB-lite"/>
    </source>
</evidence>
<dbReference type="EMBL" id="AFBI03000018">
    <property type="protein sequence ID" value="EJW04439.1"/>
    <property type="molecule type" value="Genomic_DNA"/>
</dbReference>
<dbReference type="InterPro" id="IPR024079">
    <property type="entry name" value="MetalloPept_cat_dom_sf"/>
</dbReference>
<dbReference type="SUPFAM" id="SSF55486">
    <property type="entry name" value="Metalloproteases ('zincins'), catalytic domain"/>
    <property type="match status" value="1"/>
</dbReference>
<feature type="binding site" evidence="1">
    <location>
        <position position="58"/>
    </location>
    <ligand>
        <name>Zn(2+)</name>
        <dbReference type="ChEBI" id="CHEBI:29105"/>
        <note>catalytic</note>
    </ligand>
</feature>
<dbReference type="AlphaFoldDB" id="J9DAA1"/>
<reference evidence="6" key="2">
    <citation type="submission" date="2015-07" db="EMBL/GenBank/DDBJ databases">
        <title>Contrasting host-pathogen interactions and genome evolution in two generalist and specialist microsporidian pathogens of mosquitoes.</title>
        <authorList>
            <consortium name="The Broad Institute Genomics Platform"/>
            <consortium name="The Broad Institute Genome Sequencing Center for Infectious Disease"/>
            <person name="Cuomo C.A."/>
            <person name="Sanscrainte N.D."/>
            <person name="Goldberg J.M."/>
            <person name="Heiman D."/>
            <person name="Young S."/>
            <person name="Zeng Q."/>
            <person name="Becnel J.J."/>
            <person name="Birren B.W."/>
        </authorList>
    </citation>
    <scope>NUCLEOTIDE SEQUENCE [LARGE SCALE GENOMIC DNA]</scope>
    <source>
        <strain evidence="6">USNM 41457</strain>
    </source>
</reference>
<dbReference type="HOGENOM" id="CLU_510916_0_0_1"/>
<feature type="compositionally biased region" description="Low complexity" evidence="2">
    <location>
        <begin position="319"/>
        <end position="346"/>
    </location>
</feature>